<keyword evidence="1" id="KW-1133">Transmembrane helix</keyword>
<dbReference type="AlphaFoldDB" id="A0A1H0P2Y1"/>
<keyword evidence="1" id="KW-0472">Membrane</keyword>
<dbReference type="RefSeq" id="WP_170837268.1">
    <property type="nucleotide sequence ID" value="NZ_FNJR01000001.1"/>
</dbReference>
<reference evidence="3" key="1">
    <citation type="submission" date="2016-10" db="EMBL/GenBank/DDBJ databases">
        <authorList>
            <person name="Varghese N."/>
            <person name="Submissions S."/>
        </authorList>
    </citation>
    <scope>NUCLEOTIDE SEQUENCE [LARGE SCALE GENOMIC DNA]</scope>
    <source>
        <strain evidence="3">DSM 46732</strain>
    </source>
</reference>
<gene>
    <name evidence="2" type="ORF">SAMN04487905_101368</name>
</gene>
<feature type="transmembrane region" description="Helical" evidence="1">
    <location>
        <begin position="7"/>
        <end position="24"/>
    </location>
</feature>
<evidence type="ECO:0000313" key="2">
    <source>
        <dbReference type="EMBL" id="SDO99372.1"/>
    </source>
</evidence>
<evidence type="ECO:0000256" key="1">
    <source>
        <dbReference type="SAM" id="Phobius"/>
    </source>
</evidence>
<organism evidence="2 3">
    <name type="scientific">Actinopolyspora xinjiangensis</name>
    <dbReference type="NCBI Taxonomy" id="405564"/>
    <lineage>
        <taxon>Bacteria</taxon>
        <taxon>Bacillati</taxon>
        <taxon>Actinomycetota</taxon>
        <taxon>Actinomycetes</taxon>
        <taxon>Actinopolysporales</taxon>
        <taxon>Actinopolysporaceae</taxon>
        <taxon>Actinopolyspora</taxon>
    </lineage>
</organism>
<accession>A0A1H0P2Y1</accession>
<dbReference type="Proteomes" id="UP000199497">
    <property type="component" value="Unassembled WGS sequence"/>
</dbReference>
<dbReference type="EMBL" id="FNJR01000001">
    <property type="protein sequence ID" value="SDO99372.1"/>
    <property type="molecule type" value="Genomic_DNA"/>
</dbReference>
<evidence type="ECO:0000313" key="3">
    <source>
        <dbReference type="Proteomes" id="UP000199497"/>
    </source>
</evidence>
<protein>
    <submittedName>
        <fullName evidence="2">Uncharacterized protein</fullName>
    </submittedName>
</protein>
<proteinExistence type="predicted"/>
<keyword evidence="1" id="KW-0812">Transmembrane</keyword>
<keyword evidence="3" id="KW-1185">Reference proteome</keyword>
<sequence>MKTDPPIGTFAVVPIGVFVTSLALGTWAWVLWIMGVLAVIAVGVETVRMKVTR</sequence>
<name>A0A1H0P2Y1_9ACTN</name>